<feature type="compositionally biased region" description="Polar residues" evidence="3">
    <location>
        <begin position="443"/>
        <end position="452"/>
    </location>
</feature>
<keyword evidence="6" id="KW-1185">Reference proteome</keyword>
<feature type="domain" description="ODAD1 central coiled coil region" evidence="4">
    <location>
        <begin position="145"/>
        <end position="400"/>
    </location>
</feature>
<feature type="coiled-coil region" evidence="2">
    <location>
        <begin position="172"/>
        <end position="234"/>
    </location>
</feature>
<dbReference type="PANTHER" id="PTHR21694:SF18">
    <property type="entry name" value="COILED-COIL DOMAIN-CONTAINING PROTEIN 63"/>
    <property type="match status" value="1"/>
</dbReference>
<evidence type="ECO:0000256" key="3">
    <source>
        <dbReference type="SAM" id="MobiDB-lite"/>
    </source>
</evidence>
<organism evidence="5 6">
    <name type="scientific">Daphnia galeata</name>
    <dbReference type="NCBI Taxonomy" id="27404"/>
    <lineage>
        <taxon>Eukaryota</taxon>
        <taxon>Metazoa</taxon>
        <taxon>Ecdysozoa</taxon>
        <taxon>Arthropoda</taxon>
        <taxon>Crustacea</taxon>
        <taxon>Branchiopoda</taxon>
        <taxon>Diplostraca</taxon>
        <taxon>Cladocera</taxon>
        <taxon>Anomopoda</taxon>
        <taxon>Daphniidae</taxon>
        <taxon>Daphnia</taxon>
    </lineage>
</organism>
<comment type="caution">
    <text evidence="5">The sequence shown here is derived from an EMBL/GenBank/DDBJ whole genome shotgun (WGS) entry which is preliminary data.</text>
</comment>
<dbReference type="EMBL" id="CAKKLH010000333">
    <property type="protein sequence ID" value="CAH0112900.1"/>
    <property type="molecule type" value="Genomic_DNA"/>
</dbReference>
<dbReference type="Pfam" id="PF21773">
    <property type="entry name" value="ODAD1_CC"/>
    <property type="match status" value="1"/>
</dbReference>
<proteinExistence type="predicted"/>
<feature type="compositionally biased region" description="Basic and acidic residues" evidence="3">
    <location>
        <begin position="12"/>
        <end position="22"/>
    </location>
</feature>
<dbReference type="InterPro" id="IPR051876">
    <property type="entry name" value="ODA-DC/CCD"/>
</dbReference>
<keyword evidence="1 2" id="KW-0175">Coiled coil</keyword>
<evidence type="ECO:0000259" key="4">
    <source>
        <dbReference type="Pfam" id="PF21773"/>
    </source>
</evidence>
<sequence>MASSSRGNNAKDANKKDKVADSLRDEMELVTAASLELQKLKRQLRQTRTDLSTSKIASRKTIHRQCKGIEMLEKEKTDCEAKLSLLKASQKPPQAVHKLILKYHQAYQQLENIRQQLQSAKTELQEKDKKRLNRCVSSVTESSMKPTQDKLDQVMLQYNKILAKNVQLRLQLEEMMKVKEEFIRNLKQLQNERSQVRLTVDRLYEENTALFLQREEFRLKLNLLREKLETTRIQGQRDLREYRRLLNNDEKLNVFLEMKNQERPCLDLTNRNNAQQTGDDQMTIKVVEEWRETLVSQCGHCNFTEIVQQYLHNLEQGYVMYGLIAQKNNEIDRLEDEISEMEQSLERHRSKSHQQSEAISSNSIFENRNSSHSRSPRKHEQELAIASQFMTKFQSILSSLDLKVTLKDQGNPVFFDFPKVIEQCNLGCTLLIERTSQLVASVTSTDSSSNKQRSWDYPVIPPLATSRSSNSSGSRGSRN</sequence>
<dbReference type="InterPro" id="IPR049258">
    <property type="entry name" value="ODAD1_CC"/>
</dbReference>
<feature type="region of interest" description="Disordered" evidence="3">
    <location>
        <begin position="443"/>
        <end position="479"/>
    </location>
</feature>
<dbReference type="Proteomes" id="UP000789390">
    <property type="component" value="Unassembled WGS sequence"/>
</dbReference>
<feature type="compositionally biased region" description="Low complexity" evidence="3">
    <location>
        <begin position="466"/>
        <end position="479"/>
    </location>
</feature>
<gene>
    <name evidence="5" type="ORF">DGAL_LOCUS16699</name>
</gene>
<protein>
    <recommendedName>
        <fullName evidence="4">ODAD1 central coiled coil region domain-containing protein</fullName>
    </recommendedName>
</protein>
<dbReference type="AlphaFoldDB" id="A0A8J2WV77"/>
<feature type="region of interest" description="Disordered" evidence="3">
    <location>
        <begin position="340"/>
        <end position="381"/>
    </location>
</feature>
<dbReference type="PANTHER" id="PTHR21694">
    <property type="entry name" value="COILED-COIL DOMAIN-CONTAINING PROTEIN 63"/>
    <property type="match status" value="1"/>
</dbReference>
<reference evidence="5" key="1">
    <citation type="submission" date="2021-11" db="EMBL/GenBank/DDBJ databases">
        <authorList>
            <person name="Schell T."/>
        </authorList>
    </citation>
    <scope>NUCLEOTIDE SEQUENCE</scope>
    <source>
        <strain evidence="5">M5</strain>
    </source>
</reference>
<evidence type="ECO:0000313" key="6">
    <source>
        <dbReference type="Proteomes" id="UP000789390"/>
    </source>
</evidence>
<evidence type="ECO:0000256" key="1">
    <source>
        <dbReference type="ARBA" id="ARBA00023054"/>
    </source>
</evidence>
<dbReference type="OrthoDB" id="6357820at2759"/>
<name>A0A8J2WV77_9CRUS</name>
<feature type="region of interest" description="Disordered" evidence="3">
    <location>
        <begin position="1"/>
        <end position="22"/>
    </location>
</feature>
<accession>A0A8J2WV77</accession>
<feature type="compositionally biased region" description="Polar residues" evidence="3">
    <location>
        <begin position="353"/>
        <end position="373"/>
    </location>
</feature>
<feature type="coiled-coil region" evidence="2">
    <location>
        <begin position="23"/>
        <end position="130"/>
    </location>
</feature>
<evidence type="ECO:0000256" key="2">
    <source>
        <dbReference type="SAM" id="Coils"/>
    </source>
</evidence>
<evidence type="ECO:0000313" key="5">
    <source>
        <dbReference type="EMBL" id="CAH0112900.1"/>
    </source>
</evidence>